<comment type="caution">
    <text evidence="1">The sequence shown here is derived from an EMBL/GenBank/DDBJ whole genome shotgun (WGS) entry which is preliminary data.</text>
</comment>
<protein>
    <submittedName>
        <fullName evidence="1">Uncharacterized protein</fullName>
    </submittedName>
</protein>
<organism evidence="1 2">
    <name type="scientific">Populus alba x Populus x berolinensis</name>
    <dbReference type="NCBI Taxonomy" id="444605"/>
    <lineage>
        <taxon>Eukaryota</taxon>
        <taxon>Viridiplantae</taxon>
        <taxon>Streptophyta</taxon>
        <taxon>Embryophyta</taxon>
        <taxon>Tracheophyta</taxon>
        <taxon>Spermatophyta</taxon>
        <taxon>Magnoliopsida</taxon>
        <taxon>eudicotyledons</taxon>
        <taxon>Gunneridae</taxon>
        <taxon>Pentapetalae</taxon>
        <taxon>rosids</taxon>
        <taxon>fabids</taxon>
        <taxon>Malpighiales</taxon>
        <taxon>Salicaceae</taxon>
        <taxon>Saliceae</taxon>
        <taxon>Populus</taxon>
    </lineage>
</organism>
<proteinExistence type="predicted"/>
<dbReference type="EMBL" id="JAQIZT010000001">
    <property type="protein sequence ID" value="KAJ7014070.1"/>
    <property type="molecule type" value="Genomic_DNA"/>
</dbReference>
<evidence type="ECO:0000313" key="1">
    <source>
        <dbReference type="EMBL" id="KAJ7014070.1"/>
    </source>
</evidence>
<evidence type="ECO:0000313" key="2">
    <source>
        <dbReference type="Proteomes" id="UP001164929"/>
    </source>
</evidence>
<dbReference type="Proteomes" id="UP001164929">
    <property type="component" value="Chromosome 1"/>
</dbReference>
<dbReference type="AlphaFoldDB" id="A0AAD6RRZ3"/>
<accession>A0AAD6RRZ3</accession>
<reference evidence="1 2" key="1">
    <citation type="journal article" date="2023" name="Mol. Ecol. Resour.">
        <title>Chromosome-level genome assembly of a triploid poplar Populus alba 'Berolinensis'.</title>
        <authorList>
            <person name="Chen S."/>
            <person name="Yu Y."/>
            <person name="Wang X."/>
            <person name="Wang S."/>
            <person name="Zhang T."/>
            <person name="Zhou Y."/>
            <person name="He R."/>
            <person name="Meng N."/>
            <person name="Wang Y."/>
            <person name="Liu W."/>
            <person name="Liu Z."/>
            <person name="Liu J."/>
            <person name="Guo Q."/>
            <person name="Huang H."/>
            <person name="Sederoff R.R."/>
            <person name="Wang G."/>
            <person name="Qu G."/>
            <person name="Chen S."/>
        </authorList>
    </citation>
    <scope>NUCLEOTIDE SEQUENCE [LARGE SCALE GENOMIC DNA]</scope>
    <source>
        <strain evidence="1">SC-2020</strain>
    </source>
</reference>
<keyword evidence="2" id="KW-1185">Reference proteome</keyword>
<name>A0AAD6RRZ3_9ROSI</name>
<sequence>MHKQVRSELNLPMYSTHAIIIAKEREMKNLPVQEAKLKTVACFQSLGFSSLL</sequence>
<gene>
    <name evidence="1" type="ORF">NC653_003634</name>
</gene>